<evidence type="ECO:0000313" key="2">
    <source>
        <dbReference type="Proteomes" id="UP000479241"/>
    </source>
</evidence>
<comment type="caution">
    <text evidence="1">The sequence shown here is derived from an EMBL/GenBank/DDBJ whole genome shotgun (WGS) entry which is preliminary data.</text>
</comment>
<gene>
    <name evidence="1" type="ORF">GCU60_18345</name>
</gene>
<evidence type="ECO:0000313" key="1">
    <source>
        <dbReference type="EMBL" id="NEK87702.1"/>
    </source>
</evidence>
<accession>A0A6L9W7A6</accession>
<dbReference type="Proteomes" id="UP000479241">
    <property type="component" value="Unassembled WGS sequence"/>
</dbReference>
<dbReference type="EMBL" id="JAAGWG010000039">
    <property type="protein sequence ID" value="NEK87702.1"/>
    <property type="molecule type" value="Genomic_DNA"/>
</dbReference>
<organism evidence="1 2">
    <name type="scientific">Blastococcus saxobsidens</name>
    <dbReference type="NCBI Taxonomy" id="138336"/>
    <lineage>
        <taxon>Bacteria</taxon>
        <taxon>Bacillati</taxon>
        <taxon>Actinomycetota</taxon>
        <taxon>Actinomycetes</taxon>
        <taxon>Geodermatophilales</taxon>
        <taxon>Geodermatophilaceae</taxon>
        <taxon>Blastococcus</taxon>
    </lineage>
</organism>
<dbReference type="RefSeq" id="WP_163207861.1">
    <property type="nucleotide sequence ID" value="NZ_JAAGWG010000039.1"/>
</dbReference>
<name>A0A6L9W7A6_9ACTN</name>
<protein>
    <submittedName>
        <fullName evidence="1">Thioredoxin family protein</fullName>
    </submittedName>
</protein>
<reference evidence="1 2" key="1">
    <citation type="submission" date="2019-12" db="EMBL/GenBank/DDBJ databases">
        <title>the WGS of Blastococcus saxobsidens 67B17.</title>
        <authorList>
            <person name="Jiang Z."/>
        </authorList>
    </citation>
    <scope>NUCLEOTIDE SEQUENCE [LARGE SCALE GENOMIC DNA]</scope>
    <source>
        <strain evidence="1 2">67B17</strain>
    </source>
</reference>
<sequence length="99" mass="10844">MKVELLYFDGCPNWQLADERLRVALVQAGREDVHVQHRQVTTPEQADAAEFRGSPTILVDGLDPFAEPDAPVGLSCRVFRTEAGLTGAPTVEQLRAVLS</sequence>
<proteinExistence type="predicted"/>
<dbReference type="AlphaFoldDB" id="A0A6L9W7A6"/>